<sequence>MPDQVPNQGLRYRAVDPVHRHMIPVVGRPAKSQLRKVPRSDHQGVELVCQVHQHLGPFARLTVLVGDIQHLRVVTDILEVLTHSLGDGDGAQLNTQSLCQLGCIALGAFGGAKSRHRYRNNVLAFQAQQVEGPYGDQKGKGRVESSAEAYHHAFAEGVLKTLFQPQSLQSQNLLAPSFPTPLIRGHEGSLLIVAGQCTCTNIQGERNAYIAFRALREALQSYSLQLQFLYIYLGDQKRITHIKGLTQALPVLVDKVVGGEHQVGRRFTVAGITIQVCTDQLCTLAGNERPAVLLLAYQFITGRTVGYHRCSSEGVGGAGGERHPKVLTYLIGHHQLLKGGTAEKQVSAEPGFLPKEGNLFIAFAGSREPTLLIELLIVGEMALGNHGKQLSLVDAEGTVVEHPVDHDRRAEHNKHIDVLAHRKNGGDSCFPALLQALVQKQVRTAVGSGDQLRENKDFHLLPSRFRDERKNAVRIEGGIGHPYRRRCNCTLDEPVFHTSAPPRSRMATTS</sequence>
<comment type="caution">
    <text evidence="1">The sequence shown here is derived from an EMBL/GenBank/DDBJ whole genome shotgun (WGS) entry which is preliminary data.</text>
</comment>
<evidence type="ECO:0000313" key="1">
    <source>
        <dbReference type="EMBL" id="MPM44433.1"/>
    </source>
</evidence>
<accession>A0A645A0Q2</accession>
<reference evidence="1" key="1">
    <citation type="submission" date="2019-08" db="EMBL/GenBank/DDBJ databases">
        <authorList>
            <person name="Kucharzyk K."/>
            <person name="Murdoch R.W."/>
            <person name="Higgins S."/>
            <person name="Loffler F."/>
        </authorList>
    </citation>
    <scope>NUCLEOTIDE SEQUENCE</scope>
</reference>
<protein>
    <submittedName>
        <fullName evidence="1">Uncharacterized protein</fullName>
    </submittedName>
</protein>
<gene>
    <name evidence="1" type="ORF">SDC9_91111</name>
</gene>
<dbReference type="EMBL" id="VSSQ01010473">
    <property type="protein sequence ID" value="MPM44433.1"/>
    <property type="molecule type" value="Genomic_DNA"/>
</dbReference>
<organism evidence="1">
    <name type="scientific">bioreactor metagenome</name>
    <dbReference type="NCBI Taxonomy" id="1076179"/>
    <lineage>
        <taxon>unclassified sequences</taxon>
        <taxon>metagenomes</taxon>
        <taxon>ecological metagenomes</taxon>
    </lineage>
</organism>
<dbReference type="AlphaFoldDB" id="A0A645A0Q2"/>
<name>A0A645A0Q2_9ZZZZ</name>
<proteinExistence type="predicted"/>